<evidence type="ECO:0000313" key="2">
    <source>
        <dbReference type="Proteomes" id="UP001152795"/>
    </source>
</evidence>
<dbReference type="AlphaFoldDB" id="A0A7D9DV31"/>
<dbReference type="Proteomes" id="UP001152795">
    <property type="component" value="Unassembled WGS sequence"/>
</dbReference>
<name>A0A7D9DV31_PARCT</name>
<dbReference type="InterPro" id="IPR043502">
    <property type="entry name" value="DNA/RNA_pol_sf"/>
</dbReference>
<accession>A0A7D9DV31</accession>
<dbReference type="InterPro" id="IPR052055">
    <property type="entry name" value="Hepadnavirus_pol/RT"/>
</dbReference>
<dbReference type="SUPFAM" id="SSF56672">
    <property type="entry name" value="DNA/RNA polymerases"/>
    <property type="match status" value="1"/>
</dbReference>
<dbReference type="PANTHER" id="PTHR33050">
    <property type="entry name" value="REVERSE TRANSCRIPTASE DOMAIN-CONTAINING PROTEIN"/>
    <property type="match status" value="1"/>
</dbReference>
<dbReference type="OrthoDB" id="6019648at2759"/>
<keyword evidence="2" id="KW-1185">Reference proteome</keyword>
<proteinExistence type="predicted"/>
<sequence>MPSSTAGVNYADLSTEVLHLLLAQQNLALSGSRDILLRRLADHDGAEVPAASSANPRPSSTPDFSKNLKTAYLLPKTVDSNLLDKVKQAEPTPRSACLTSLCKLLCLFTELDVPIAPGKTYAPNQVLEFLGISLDSVRMIACLPPDKLGQAKSLLENWQKRSSCKLKELQSLIGVLQFACRVIAPGRTFLRRMIALTCGNGISLFLESEQTPSPTLQLYTDAAGSIGFSGYLAGQWFQGLWLPEQNINQKTGISIAWQELYPIYLACCLWGSQWTSKLIVFFCDNESIVQVLNQKASKSPKIMDLLRPIVLCMLTNNFTFTAKHVRGIDNGIADSLSRFQMDRFKQLAPLASPLPCVIPSSMIQT</sequence>
<dbReference type="CDD" id="cd09275">
    <property type="entry name" value="RNase_HI_RT_DIRS1"/>
    <property type="match status" value="1"/>
</dbReference>
<comment type="caution">
    <text evidence="1">The sequence shown here is derived from an EMBL/GenBank/DDBJ whole genome shotgun (WGS) entry which is preliminary data.</text>
</comment>
<organism evidence="1 2">
    <name type="scientific">Paramuricea clavata</name>
    <name type="common">Red gorgonian</name>
    <name type="synonym">Violescent sea-whip</name>
    <dbReference type="NCBI Taxonomy" id="317549"/>
    <lineage>
        <taxon>Eukaryota</taxon>
        <taxon>Metazoa</taxon>
        <taxon>Cnidaria</taxon>
        <taxon>Anthozoa</taxon>
        <taxon>Octocorallia</taxon>
        <taxon>Malacalcyonacea</taxon>
        <taxon>Plexauridae</taxon>
        <taxon>Paramuricea</taxon>
    </lineage>
</organism>
<protein>
    <submittedName>
        <fullName evidence="1">Uncharacterized protein</fullName>
    </submittedName>
</protein>
<reference evidence="1" key="1">
    <citation type="submission" date="2020-04" db="EMBL/GenBank/DDBJ databases">
        <authorList>
            <person name="Alioto T."/>
            <person name="Alioto T."/>
            <person name="Gomez Garrido J."/>
        </authorList>
    </citation>
    <scope>NUCLEOTIDE SEQUENCE</scope>
    <source>
        <strain evidence="1">A484AB</strain>
    </source>
</reference>
<evidence type="ECO:0000313" key="1">
    <source>
        <dbReference type="EMBL" id="CAB3995076.1"/>
    </source>
</evidence>
<dbReference type="PANTHER" id="PTHR33050:SF8">
    <property type="entry name" value="REVERSE TRANSCRIPTASE DOMAIN-CONTAINING PROTEIN"/>
    <property type="match status" value="1"/>
</dbReference>
<dbReference type="EMBL" id="CACRXK020002594">
    <property type="protein sequence ID" value="CAB3995076.1"/>
    <property type="molecule type" value="Genomic_DNA"/>
</dbReference>
<gene>
    <name evidence="1" type="ORF">PACLA_8A042727</name>
</gene>